<evidence type="ECO:0000313" key="1">
    <source>
        <dbReference type="EMBL" id="CAG8616284.1"/>
    </source>
</evidence>
<protein>
    <submittedName>
        <fullName evidence="1">3004_t:CDS:1</fullName>
    </submittedName>
</protein>
<organism evidence="1 2">
    <name type="scientific">Cetraspora pellucida</name>
    <dbReference type="NCBI Taxonomy" id="1433469"/>
    <lineage>
        <taxon>Eukaryota</taxon>
        <taxon>Fungi</taxon>
        <taxon>Fungi incertae sedis</taxon>
        <taxon>Mucoromycota</taxon>
        <taxon>Glomeromycotina</taxon>
        <taxon>Glomeromycetes</taxon>
        <taxon>Diversisporales</taxon>
        <taxon>Gigasporaceae</taxon>
        <taxon>Cetraspora</taxon>
    </lineage>
</organism>
<comment type="caution">
    <text evidence="1">The sequence shown here is derived from an EMBL/GenBank/DDBJ whole genome shotgun (WGS) entry which is preliminary data.</text>
</comment>
<accession>A0A9N9CYL1</accession>
<evidence type="ECO:0000313" key="2">
    <source>
        <dbReference type="Proteomes" id="UP000789759"/>
    </source>
</evidence>
<gene>
    <name evidence="1" type="ORF">CPELLU_LOCUS7697</name>
</gene>
<dbReference type="Proteomes" id="UP000789759">
    <property type="component" value="Unassembled WGS sequence"/>
</dbReference>
<keyword evidence="2" id="KW-1185">Reference proteome</keyword>
<proteinExistence type="predicted"/>
<dbReference type="AlphaFoldDB" id="A0A9N9CYL1"/>
<name>A0A9N9CYL1_9GLOM</name>
<dbReference type="EMBL" id="CAJVQA010005245">
    <property type="protein sequence ID" value="CAG8616284.1"/>
    <property type="molecule type" value="Genomic_DNA"/>
</dbReference>
<sequence>MYFQKSTALNLELLTIPLEQDLSRSCIWHSIQRFNKFLL</sequence>
<reference evidence="1" key="1">
    <citation type="submission" date="2021-06" db="EMBL/GenBank/DDBJ databases">
        <authorList>
            <person name="Kallberg Y."/>
            <person name="Tangrot J."/>
            <person name="Rosling A."/>
        </authorList>
    </citation>
    <scope>NUCLEOTIDE SEQUENCE</scope>
    <source>
        <strain evidence="1">FL966</strain>
    </source>
</reference>